<dbReference type="SUPFAM" id="SSF54695">
    <property type="entry name" value="POZ domain"/>
    <property type="match status" value="1"/>
</dbReference>
<evidence type="ECO:0000313" key="2">
    <source>
        <dbReference type="EMBL" id="KAG8200572.1"/>
    </source>
</evidence>
<gene>
    <name evidence="2" type="ORF">JTE90_000644</name>
</gene>
<dbReference type="FunFam" id="3.30.710.10:FF:000159">
    <property type="entry name" value="Speckle-type POZ protein B"/>
    <property type="match status" value="1"/>
</dbReference>
<accession>A0AAV6VVM5</accession>
<dbReference type="Pfam" id="PF00651">
    <property type="entry name" value="BTB"/>
    <property type="match status" value="1"/>
</dbReference>
<proteinExistence type="predicted"/>
<dbReference type="Gene3D" id="3.30.710.10">
    <property type="entry name" value="Potassium Channel Kv1.1, Chain A"/>
    <property type="match status" value="1"/>
</dbReference>
<reference evidence="2 3" key="1">
    <citation type="journal article" date="2022" name="Nat. Ecol. Evol.">
        <title>A masculinizing supergene underlies an exaggerated male reproductive morph in a spider.</title>
        <authorList>
            <person name="Hendrickx F."/>
            <person name="De Corte Z."/>
            <person name="Sonet G."/>
            <person name="Van Belleghem S.M."/>
            <person name="Kostlbacher S."/>
            <person name="Vangestel C."/>
        </authorList>
    </citation>
    <scope>NUCLEOTIDE SEQUENCE [LARGE SCALE GENOMIC DNA]</scope>
    <source>
        <strain evidence="2">W744_W776</strain>
    </source>
</reference>
<comment type="caution">
    <text evidence="2">The sequence shown here is derived from an EMBL/GenBank/DDBJ whole genome shotgun (WGS) entry which is preliminary data.</text>
</comment>
<organism evidence="2 3">
    <name type="scientific">Oedothorax gibbosus</name>
    <dbReference type="NCBI Taxonomy" id="931172"/>
    <lineage>
        <taxon>Eukaryota</taxon>
        <taxon>Metazoa</taxon>
        <taxon>Ecdysozoa</taxon>
        <taxon>Arthropoda</taxon>
        <taxon>Chelicerata</taxon>
        <taxon>Arachnida</taxon>
        <taxon>Araneae</taxon>
        <taxon>Araneomorphae</taxon>
        <taxon>Entelegynae</taxon>
        <taxon>Araneoidea</taxon>
        <taxon>Linyphiidae</taxon>
        <taxon>Erigoninae</taxon>
        <taxon>Oedothorax</taxon>
    </lineage>
</organism>
<dbReference type="PANTHER" id="PTHR24413">
    <property type="entry name" value="SPECKLE-TYPE POZ PROTEIN"/>
    <property type="match status" value="1"/>
</dbReference>
<dbReference type="SMART" id="SM00225">
    <property type="entry name" value="BTB"/>
    <property type="match status" value="1"/>
</dbReference>
<dbReference type="Proteomes" id="UP000827092">
    <property type="component" value="Unassembled WGS sequence"/>
</dbReference>
<dbReference type="InterPro" id="IPR011333">
    <property type="entry name" value="SKP1/BTB/POZ_sf"/>
</dbReference>
<evidence type="ECO:0000259" key="1">
    <source>
        <dbReference type="PROSITE" id="PS50097"/>
    </source>
</evidence>
<feature type="domain" description="BTB" evidence="1">
    <location>
        <begin position="19"/>
        <end position="83"/>
    </location>
</feature>
<dbReference type="Gene3D" id="1.25.40.420">
    <property type="match status" value="1"/>
</dbReference>
<keyword evidence="3" id="KW-1185">Reference proteome</keyword>
<dbReference type="PROSITE" id="PS50097">
    <property type="entry name" value="BTB"/>
    <property type="match status" value="1"/>
</dbReference>
<dbReference type="InterPro" id="IPR000210">
    <property type="entry name" value="BTB/POZ_dom"/>
</dbReference>
<dbReference type="EMBL" id="JAFNEN010000015">
    <property type="protein sequence ID" value="KAG8200572.1"/>
    <property type="molecule type" value="Genomic_DNA"/>
</dbReference>
<dbReference type="AlphaFoldDB" id="A0AAV6VVM5"/>
<protein>
    <recommendedName>
        <fullName evidence="1">BTB domain-containing protein</fullName>
    </recommendedName>
</protein>
<name>A0AAV6VVM5_9ARAC</name>
<evidence type="ECO:0000313" key="3">
    <source>
        <dbReference type="Proteomes" id="UP000827092"/>
    </source>
</evidence>
<sequence length="200" mass="22578">MLSQLSENYGNLMDNDDLKDFVLKCAGEEIRVHKCILAARSPVFATMFKSDMAEAQVNSVDIVDVEPGILRKLLKFTYSGQIDDFTNKEAGDLLYAANKYQLDILKEECIQNLKQNLSDKNVFDAIKFGDMFDQGLKDRAIDFVVKHGSFAQLRETEGWKSLHAANPTLAMEITTAIVDHMQKRGNALTRQTLSLTRGYF</sequence>